<dbReference type="AlphaFoldDB" id="A0A1C3NWE4"/>
<evidence type="ECO:0000313" key="2">
    <source>
        <dbReference type="Proteomes" id="UP000199013"/>
    </source>
</evidence>
<evidence type="ECO:0000313" key="1">
    <source>
        <dbReference type="EMBL" id="SBW20778.1"/>
    </source>
</evidence>
<organism evidence="1 2">
    <name type="scientific">Candidatus Protofrankia californiensis</name>
    <dbReference type="NCBI Taxonomy" id="1839754"/>
    <lineage>
        <taxon>Bacteria</taxon>
        <taxon>Bacillati</taxon>
        <taxon>Actinomycetota</taxon>
        <taxon>Actinomycetes</taxon>
        <taxon>Frankiales</taxon>
        <taxon>Frankiaceae</taxon>
        <taxon>Protofrankia</taxon>
    </lineage>
</organism>
<dbReference type="EMBL" id="FLUV01000761">
    <property type="protein sequence ID" value="SBW20778.1"/>
    <property type="molecule type" value="Genomic_DNA"/>
</dbReference>
<sequence length="115" mass="12897">MADTRGTPTSRYQRPYAVAGSLELLRGPSSGVVRLPVHLDWSGNAEYDLDAPGRIVDLYRAVLIEAASPQDLYTYLDAGMLRRLWALLWLPAQLRRAWEQQFPVLAKISRITATA</sequence>
<proteinExistence type="predicted"/>
<name>A0A1C3NWE4_9ACTN</name>
<reference evidence="2" key="1">
    <citation type="submission" date="2016-02" db="EMBL/GenBank/DDBJ databases">
        <authorList>
            <person name="Wibberg D."/>
        </authorList>
    </citation>
    <scope>NUCLEOTIDE SEQUENCE [LARGE SCALE GENOMIC DNA]</scope>
</reference>
<protein>
    <submittedName>
        <fullName evidence="1">Uncharacterized protein</fullName>
    </submittedName>
</protein>
<dbReference type="Proteomes" id="UP000199013">
    <property type="component" value="Unassembled WGS sequence"/>
</dbReference>
<accession>A0A1C3NWE4</accession>
<gene>
    <name evidence="1" type="ORF">FDG2_1800</name>
</gene>
<keyword evidence="2" id="KW-1185">Reference proteome</keyword>